<feature type="domain" description="UvrD-like helicase C-terminal" evidence="16">
    <location>
        <begin position="577"/>
        <end position="885"/>
    </location>
</feature>
<feature type="domain" description="UvrD-like helicase ATP-binding" evidence="15">
    <location>
        <begin position="9"/>
        <end position="549"/>
    </location>
</feature>
<dbReference type="Gene3D" id="3.40.50.300">
    <property type="entry name" value="P-loop containing nucleotide triphosphate hydrolases"/>
    <property type="match status" value="4"/>
</dbReference>
<keyword evidence="6 13" id="KW-0269">Exonuclease</keyword>
<comment type="function">
    <text evidence="13">The heterodimer acts as both an ATP-dependent DNA helicase and an ATP-dependent, dual-direction single-stranded exonuclease. Recognizes the chi site generating a DNA molecule suitable for the initiation of homologous recombination. The AddA nuclease domain is required for chi fragment generation; this subunit has the helicase and 3' -&gt; 5' nuclease activities.</text>
</comment>
<evidence type="ECO:0000256" key="6">
    <source>
        <dbReference type="ARBA" id="ARBA00022839"/>
    </source>
</evidence>
<feature type="binding site" evidence="14">
    <location>
        <begin position="30"/>
        <end position="37"/>
    </location>
    <ligand>
        <name>ATP</name>
        <dbReference type="ChEBI" id="CHEBI:30616"/>
    </ligand>
</feature>
<dbReference type="PATRIC" id="fig|89059.3.peg.896"/>
<comment type="cofactor">
    <cofactor evidence="13">
        <name>Mg(2+)</name>
        <dbReference type="ChEBI" id="CHEBI:18420"/>
    </cofactor>
</comment>
<comment type="catalytic activity">
    <reaction evidence="11 13">
        <text>Couples ATP hydrolysis with the unwinding of duplex DNA by translocating in the 3'-5' direction.</text>
        <dbReference type="EC" id="5.6.2.4"/>
    </reaction>
</comment>
<evidence type="ECO:0000259" key="16">
    <source>
        <dbReference type="PROSITE" id="PS51217"/>
    </source>
</evidence>
<evidence type="ECO:0000256" key="10">
    <source>
        <dbReference type="ARBA" id="ARBA00023235"/>
    </source>
</evidence>
<dbReference type="HAMAP" id="MF_01451">
    <property type="entry name" value="AddA"/>
    <property type="match status" value="1"/>
</dbReference>
<dbReference type="GO" id="GO:0003690">
    <property type="term" value="F:double-stranded DNA binding"/>
    <property type="evidence" value="ECO:0007669"/>
    <property type="project" value="UniProtKB-UniRule"/>
</dbReference>
<keyword evidence="9 13" id="KW-0234">DNA repair</keyword>
<evidence type="ECO:0000256" key="9">
    <source>
        <dbReference type="ARBA" id="ARBA00023204"/>
    </source>
</evidence>
<dbReference type="NCBIfam" id="TIGR02785">
    <property type="entry name" value="addA_Gpos"/>
    <property type="match status" value="1"/>
</dbReference>
<evidence type="ECO:0000256" key="2">
    <source>
        <dbReference type="ARBA" id="ARBA00022741"/>
    </source>
</evidence>
<dbReference type="InterPro" id="IPR014016">
    <property type="entry name" value="UvrD-like_ATP-bd"/>
</dbReference>
<keyword evidence="7 13" id="KW-0067">ATP-binding</keyword>
<comment type="catalytic activity">
    <reaction evidence="12 13">
        <text>ATP + H2O = ADP + phosphate + H(+)</text>
        <dbReference type="Rhea" id="RHEA:13065"/>
        <dbReference type="ChEBI" id="CHEBI:15377"/>
        <dbReference type="ChEBI" id="CHEBI:15378"/>
        <dbReference type="ChEBI" id="CHEBI:30616"/>
        <dbReference type="ChEBI" id="CHEBI:43474"/>
        <dbReference type="ChEBI" id="CHEBI:456216"/>
        <dbReference type="EC" id="5.6.2.4"/>
    </reaction>
</comment>
<keyword evidence="10 13" id="KW-0413">Isomerase</keyword>
<dbReference type="InterPro" id="IPR027417">
    <property type="entry name" value="P-loop_NTPase"/>
</dbReference>
<comment type="similarity">
    <text evidence="13">Belongs to the helicase family. AddA subfamily.</text>
</comment>
<evidence type="ECO:0000256" key="3">
    <source>
        <dbReference type="ARBA" id="ARBA00022763"/>
    </source>
</evidence>
<evidence type="ECO:0000256" key="12">
    <source>
        <dbReference type="ARBA" id="ARBA00048988"/>
    </source>
</evidence>
<evidence type="ECO:0000256" key="11">
    <source>
        <dbReference type="ARBA" id="ARBA00034617"/>
    </source>
</evidence>
<dbReference type="GO" id="GO:0033202">
    <property type="term" value="C:DNA helicase complex"/>
    <property type="evidence" value="ECO:0007669"/>
    <property type="project" value="TreeGrafter"/>
</dbReference>
<dbReference type="EC" id="3.1.-.-" evidence="13"/>
<dbReference type="GO" id="GO:0005829">
    <property type="term" value="C:cytosol"/>
    <property type="evidence" value="ECO:0007669"/>
    <property type="project" value="TreeGrafter"/>
</dbReference>
<dbReference type="PANTHER" id="PTHR11070">
    <property type="entry name" value="UVRD / RECB / PCRA DNA HELICASE FAMILY MEMBER"/>
    <property type="match status" value="1"/>
</dbReference>
<dbReference type="Pfam" id="PF00580">
    <property type="entry name" value="UvrD-helicase"/>
    <property type="match status" value="1"/>
</dbReference>
<dbReference type="Proteomes" id="UP000051491">
    <property type="component" value="Unassembled WGS sequence"/>
</dbReference>
<evidence type="ECO:0000259" key="15">
    <source>
        <dbReference type="PROSITE" id="PS51198"/>
    </source>
</evidence>
<dbReference type="InterPro" id="IPR014152">
    <property type="entry name" value="AddA"/>
</dbReference>
<dbReference type="InterPro" id="IPR011604">
    <property type="entry name" value="PDDEXK-like_dom_sf"/>
</dbReference>
<evidence type="ECO:0000313" key="17">
    <source>
        <dbReference type="EMBL" id="KRN85614.1"/>
    </source>
</evidence>
<dbReference type="EC" id="5.6.2.4" evidence="13"/>
<dbReference type="InterPro" id="IPR014017">
    <property type="entry name" value="DNA_helicase_UvrD-like_C"/>
</dbReference>
<dbReference type="GO" id="GO:0008408">
    <property type="term" value="F:3'-5' exonuclease activity"/>
    <property type="evidence" value="ECO:0007669"/>
    <property type="project" value="UniProtKB-UniRule"/>
</dbReference>
<sequence>MSVEKKSSFKPTPGQFKAIEHHGHDVLVAASAGSGKTKVLIERVLKQVIEQKVDLSSMLIVTFTEAAAKEMRERLTKELQKRLSQQLGSGNIQQTEQLKWLRRQLSAVNVADISTIHAFCLHLIQKYYYTVDIEPDFRLVSDDTERTLIRDDVWDTVRESFYQQLEDSYQNNSSMTENEREDAQLFEKLLQIFAKDRDDADFSELVMRADEFASATSDPEKWLLNLSNSYQIDEGQDIVNSLIWQNSLKGIITGQLDEIITNVQKRNDLYEKKLRSEMESYWSDEVSTDLKDYEKKKQTRFEKYAKKAQLQAEELTALKKLRTAVTNDQPYKQIKKLAENCSLSGKPSLVKCSGETKPNDLNEKAVLINEQMKKLQMAASDQLTKHLLVDYFALSDSELVSLLSKSKKLLIKFGQIVISFRKEYQKEKKRRHLLDFNDLEHYALAIVSSPTDESRQIRAMLQKRYHEIMVDEYQDTNGVQEALLTAIQDPQQGNMFMVGDVKQSIYRFRQADPALFNRKYHDFAELKEDETLTDQPGEKIILAENFRSVQNVADFTNLIFRQIMDEKIGEISYDDNASLIAGNLSYPPQTAHLSTDILVYESQEEQDEQEEQIEDDFEIDSKEQGQIYLVANKIKKLINEEHKEIFDRDSGQMRPLEYSDIAILASTHGDSLLIAEEFKNLEIPVNVDNTNNYFKTIEIQIMMSLLEVIDNPHQDILLVAVLRSPLYQFDENELAYLRIHLQKGDFYQTLTDFRYHFEKKQNEDEFKKDERSEKIYHKVTRFLDDLTSFRVRGRRNDLATLIWSIYSRTGFLDYAGGMPGGQQRQANLHALYERAADYEKMSYKGIFQFVRFIKKMQEKDHDLAEMSVQDGNNAVSFMTIHKSKGLEYPVVFLINAHKRFNLRSISSKPYVLDDKLGMGIDYVATEIEDGREIQVKTPTPVKVAIKEKATQKAIAEEMRKLYVALTRAEQKIYIVGESKTALTALENWVGQIVADQLVLSDASRKRAGSNYLDWIGAAIIRSKEFSSANIKRYTLTAENEKQTQDGKSIIENADKDQIDLLQKIRELKEQAPEVLKDSPAKFKVEFWDKRRLQSDMGISQAKITEQAAQWAKRQSQSGQLPADYSALMEFKYPDTQLTMTTAYQSVTDIKRLFEDPDNDLMGQVNIDQVGNSNQNKDQNDEKRVLYLQHGFERPLFMMEENNVTPAQVGTATHLVFQKLPLTGTVTRKVVEQVIADLCEDGLLSNSLAAKISIDGVVGLYQTKIGAEILQNQAALQREAPIAMLYPAVKLFDGSQFRDVEQPVLIHGIIDGYFTDEQNKTILFDYKTDHVPANGSQKVAESYRGQLNLYGLALQSILGKDARIEKYIYLVETGEVIRI</sequence>
<dbReference type="PROSITE" id="PS51198">
    <property type="entry name" value="UVRD_HELICASE_ATP_BIND"/>
    <property type="match status" value="1"/>
</dbReference>
<keyword evidence="3 13" id="KW-0227">DNA damage</keyword>
<comment type="subunit">
    <text evidence="13">Heterodimer of AddA and AddB/RexB.</text>
</comment>
<evidence type="ECO:0000256" key="14">
    <source>
        <dbReference type="PROSITE-ProRule" id="PRU00560"/>
    </source>
</evidence>
<evidence type="ECO:0000256" key="5">
    <source>
        <dbReference type="ARBA" id="ARBA00022806"/>
    </source>
</evidence>
<dbReference type="CDD" id="cd17932">
    <property type="entry name" value="DEXQc_UvrD"/>
    <property type="match status" value="1"/>
</dbReference>
<dbReference type="GO" id="GO:0016887">
    <property type="term" value="F:ATP hydrolysis activity"/>
    <property type="evidence" value="ECO:0007669"/>
    <property type="project" value="RHEA"/>
</dbReference>
<dbReference type="SUPFAM" id="SSF52540">
    <property type="entry name" value="P-loop containing nucleoside triphosphate hydrolases"/>
    <property type="match status" value="1"/>
</dbReference>
<dbReference type="InterPro" id="IPR011335">
    <property type="entry name" value="Restrct_endonuc-II-like"/>
</dbReference>
<dbReference type="EMBL" id="JQBK01000020">
    <property type="protein sequence ID" value="KRN85614.1"/>
    <property type="molecule type" value="Genomic_DNA"/>
</dbReference>
<gene>
    <name evidence="13" type="primary">addA</name>
    <name evidence="17" type="ORF">IV43_GL000858</name>
</gene>
<dbReference type="GO" id="GO:0000724">
    <property type="term" value="P:double-strand break repair via homologous recombination"/>
    <property type="evidence" value="ECO:0007669"/>
    <property type="project" value="UniProtKB-UniRule"/>
</dbReference>
<evidence type="ECO:0000256" key="8">
    <source>
        <dbReference type="ARBA" id="ARBA00023125"/>
    </source>
</evidence>
<dbReference type="InterPro" id="IPR000212">
    <property type="entry name" value="DNA_helicase_UvrD/REP"/>
</dbReference>
<dbReference type="SUPFAM" id="SSF52980">
    <property type="entry name" value="Restriction endonuclease-like"/>
    <property type="match status" value="1"/>
</dbReference>
<reference evidence="17 18" key="1">
    <citation type="journal article" date="2015" name="Genome Announc.">
        <title>Expanding the biotechnology potential of lactobacilli through comparative genomics of 213 strains and associated genera.</title>
        <authorList>
            <person name="Sun Z."/>
            <person name="Harris H.M."/>
            <person name="McCann A."/>
            <person name="Guo C."/>
            <person name="Argimon S."/>
            <person name="Zhang W."/>
            <person name="Yang X."/>
            <person name="Jeffery I.B."/>
            <person name="Cooney J.C."/>
            <person name="Kagawa T.F."/>
            <person name="Liu W."/>
            <person name="Song Y."/>
            <person name="Salvetti E."/>
            <person name="Wrobel A."/>
            <person name="Rasinkangas P."/>
            <person name="Parkhill J."/>
            <person name="Rea M.C."/>
            <person name="O'Sullivan O."/>
            <person name="Ritari J."/>
            <person name="Douillard F.P."/>
            <person name="Paul Ross R."/>
            <person name="Yang R."/>
            <person name="Briner A.E."/>
            <person name="Felis G.E."/>
            <person name="de Vos W.M."/>
            <person name="Barrangou R."/>
            <person name="Klaenhammer T.R."/>
            <person name="Caufield P.W."/>
            <person name="Cui Y."/>
            <person name="Zhang H."/>
            <person name="O'Toole P.W."/>
        </authorList>
    </citation>
    <scope>NUCLEOTIDE SEQUENCE [LARGE SCALE GENOMIC DNA]</scope>
    <source>
        <strain evidence="17 18">DSM 15353</strain>
    </source>
</reference>
<proteinExistence type="inferred from homology"/>
<evidence type="ECO:0000313" key="18">
    <source>
        <dbReference type="Proteomes" id="UP000051491"/>
    </source>
</evidence>
<dbReference type="Gene3D" id="3.90.320.10">
    <property type="match status" value="1"/>
</dbReference>
<accession>A0A0R2K7V3</accession>
<dbReference type="PANTHER" id="PTHR11070:SF48">
    <property type="entry name" value="ATP-DEPENDENT HELICASE_NUCLEASE SUBUNIT A"/>
    <property type="match status" value="1"/>
</dbReference>
<dbReference type="GO" id="GO:0005524">
    <property type="term" value="F:ATP binding"/>
    <property type="evidence" value="ECO:0007669"/>
    <property type="project" value="UniProtKB-UniRule"/>
</dbReference>
<comment type="caution">
    <text evidence="17">The sequence shown here is derived from an EMBL/GenBank/DDBJ whole genome shotgun (WGS) entry which is preliminary data.</text>
</comment>
<dbReference type="STRING" id="89059.LAC1533_1005"/>
<organism evidence="17 18">
    <name type="scientific">Ligilactobacillus acidipiscis</name>
    <dbReference type="NCBI Taxonomy" id="89059"/>
    <lineage>
        <taxon>Bacteria</taxon>
        <taxon>Bacillati</taxon>
        <taxon>Bacillota</taxon>
        <taxon>Bacilli</taxon>
        <taxon>Lactobacillales</taxon>
        <taxon>Lactobacillaceae</taxon>
        <taxon>Ligilactobacillus</taxon>
    </lineage>
</organism>
<keyword evidence="8 13" id="KW-0238">DNA-binding</keyword>
<name>A0A0R2K7V3_9LACO</name>
<evidence type="ECO:0000256" key="7">
    <source>
        <dbReference type="ARBA" id="ARBA00022840"/>
    </source>
</evidence>
<evidence type="ECO:0000256" key="4">
    <source>
        <dbReference type="ARBA" id="ARBA00022801"/>
    </source>
</evidence>
<dbReference type="RefSeq" id="WP_010496286.1">
    <property type="nucleotide sequence ID" value="NZ_JQBK01000020.1"/>
</dbReference>
<keyword evidence="2 13" id="KW-0547">Nucleotide-binding</keyword>
<protein>
    <recommendedName>
        <fullName evidence="13">ATP-dependent helicase/nuclease subunit A</fullName>
        <ecNumber evidence="13">3.1.-.-</ecNumber>
        <ecNumber evidence="13">5.6.2.4</ecNumber>
    </recommendedName>
    <alternativeName>
        <fullName evidence="13">ATP-dependent helicase/nuclease AddA</fullName>
    </alternativeName>
    <alternativeName>
        <fullName evidence="13">DNA 3'-5' helicase AddA</fullName>
    </alternativeName>
</protein>
<dbReference type="GO" id="GO:0043138">
    <property type="term" value="F:3'-5' DNA helicase activity"/>
    <property type="evidence" value="ECO:0007669"/>
    <property type="project" value="UniProtKB-UniRule"/>
</dbReference>
<dbReference type="PROSITE" id="PS51217">
    <property type="entry name" value="UVRD_HELICASE_CTER"/>
    <property type="match status" value="1"/>
</dbReference>
<dbReference type="OrthoDB" id="9810135at2"/>
<evidence type="ECO:0000256" key="13">
    <source>
        <dbReference type="HAMAP-Rule" id="MF_01451"/>
    </source>
</evidence>
<keyword evidence="5 13" id="KW-0347">Helicase</keyword>
<evidence type="ECO:0000256" key="1">
    <source>
        <dbReference type="ARBA" id="ARBA00022722"/>
    </source>
</evidence>
<keyword evidence="1 13" id="KW-0540">Nuclease</keyword>
<keyword evidence="4 13" id="KW-0378">Hydrolase</keyword>
<dbReference type="Pfam" id="PF13361">
    <property type="entry name" value="UvrD_C"/>
    <property type="match status" value="1"/>
</dbReference>